<feature type="chain" id="PRO_5040262079" description="Bifunctional inhibitor/plant lipid transfer protein/seed storage helical domain-containing protein" evidence="2">
    <location>
        <begin position="24"/>
        <end position="144"/>
    </location>
</feature>
<dbReference type="KEGG" id="soe:110795191"/>
<evidence type="ECO:0000256" key="2">
    <source>
        <dbReference type="SAM" id="SignalP"/>
    </source>
</evidence>
<keyword evidence="1" id="KW-0472">Membrane</keyword>
<feature type="transmembrane region" description="Helical" evidence="1">
    <location>
        <begin position="122"/>
        <end position="143"/>
    </location>
</feature>
<sequence>MKVVLIMIMVVVLVLCSLSSTWAQMSKMPPCVAKLESCSNKAMENTDFTSAEIPCCSEWAQEIKDNTQCVCDNFKPYLASLSDFFKVCKIDAPTCPTGGSSTGKVSTGSAISSNTNNGATNILSSTVGLILPTILLLVLTIILN</sequence>
<dbReference type="GeneID" id="110795191"/>
<dbReference type="AlphaFoldDB" id="A0A9R0IUJ9"/>
<dbReference type="OrthoDB" id="10432339at2759"/>
<evidence type="ECO:0008006" key="5">
    <source>
        <dbReference type="Google" id="ProtNLM"/>
    </source>
</evidence>
<reference evidence="4" key="2">
    <citation type="submission" date="2025-08" db="UniProtKB">
        <authorList>
            <consortium name="RefSeq"/>
        </authorList>
    </citation>
    <scope>IDENTIFICATION</scope>
    <source>
        <tissue evidence="4">Leaf</tissue>
    </source>
</reference>
<dbReference type="Proteomes" id="UP000813463">
    <property type="component" value="Chromosome 6"/>
</dbReference>
<keyword evidence="2" id="KW-0732">Signal</keyword>
<accession>A0A9R0IUJ9</accession>
<keyword evidence="1" id="KW-0812">Transmembrane</keyword>
<organism evidence="3 4">
    <name type="scientific">Spinacia oleracea</name>
    <name type="common">Spinach</name>
    <dbReference type="NCBI Taxonomy" id="3562"/>
    <lineage>
        <taxon>Eukaryota</taxon>
        <taxon>Viridiplantae</taxon>
        <taxon>Streptophyta</taxon>
        <taxon>Embryophyta</taxon>
        <taxon>Tracheophyta</taxon>
        <taxon>Spermatophyta</taxon>
        <taxon>Magnoliopsida</taxon>
        <taxon>eudicotyledons</taxon>
        <taxon>Gunneridae</taxon>
        <taxon>Pentapetalae</taxon>
        <taxon>Caryophyllales</taxon>
        <taxon>Chenopodiaceae</taxon>
        <taxon>Chenopodioideae</taxon>
        <taxon>Anserineae</taxon>
        <taxon>Spinacia</taxon>
    </lineage>
</organism>
<feature type="signal peptide" evidence="2">
    <location>
        <begin position="1"/>
        <end position="23"/>
    </location>
</feature>
<name>A0A9R0IUJ9_SPIOL</name>
<proteinExistence type="predicted"/>
<evidence type="ECO:0000313" key="4">
    <source>
        <dbReference type="RefSeq" id="XP_021855868.1"/>
    </source>
</evidence>
<protein>
    <recommendedName>
        <fullName evidence="5">Bifunctional inhibitor/plant lipid transfer protein/seed storage helical domain-containing protein</fullName>
    </recommendedName>
</protein>
<gene>
    <name evidence="4" type="primary">LOC110795191</name>
</gene>
<evidence type="ECO:0000256" key="1">
    <source>
        <dbReference type="SAM" id="Phobius"/>
    </source>
</evidence>
<reference evidence="3" key="1">
    <citation type="journal article" date="2021" name="Nat. Commun.">
        <title>Genomic analyses provide insights into spinach domestication and the genetic basis of agronomic traits.</title>
        <authorList>
            <person name="Cai X."/>
            <person name="Sun X."/>
            <person name="Xu C."/>
            <person name="Sun H."/>
            <person name="Wang X."/>
            <person name="Ge C."/>
            <person name="Zhang Z."/>
            <person name="Wang Q."/>
            <person name="Fei Z."/>
            <person name="Jiao C."/>
            <person name="Wang Q."/>
        </authorList>
    </citation>
    <scope>NUCLEOTIDE SEQUENCE [LARGE SCALE GENOMIC DNA]</scope>
    <source>
        <strain evidence="3">cv. Varoflay</strain>
    </source>
</reference>
<evidence type="ECO:0000313" key="3">
    <source>
        <dbReference type="Proteomes" id="UP000813463"/>
    </source>
</evidence>
<dbReference type="RefSeq" id="XP_021855868.1">
    <property type="nucleotide sequence ID" value="XM_022000176.2"/>
</dbReference>
<keyword evidence="1" id="KW-1133">Transmembrane helix</keyword>
<keyword evidence="3" id="KW-1185">Reference proteome</keyword>